<comment type="caution">
    <text evidence="2">The sequence shown here is derived from an EMBL/GenBank/DDBJ whole genome shotgun (WGS) entry which is preliminary data.</text>
</comment>
<dbReference type="AlphaFoldDB" id="A0A2T7UUN5"/>
<feature type="transmembrane region" description="Helical" evidence="1">
    <location>
        <begin position="20"/>
        <end position="45"/>
    </location>
</feature>
<keyword evidence="1" id="KW-1133">Transmembrane helix</keyword>
<reference evidence="2 3" key="1">
    <citation type="journal article" date="2011" name="Syst. Appl. Microbiol.">
        <title>Defluviimonas denitrificans gen. nov., sp. nov., and Pararhodobacter aggregans gen. nov., sp. nov., non-phototrophic Rhodobacteraceae from the biofilter of a marine aquaculture.</title>
        <authorList>
            <person name="Foesel B.U."/>
            <person name="Drake H.L."/>
            <person name="Schramm A."/>
        </authorList>
    </citation>
    <scope>NUCLEOTIDE SEQUENCE [LARGE SCALE GENOMIC DNA]</scope>
    <source>
        <strain evidence="2 3">D1-19</strain>
    </source>
</reference>
<keyword evidence="1" id="KW-0812">Transmembrane</keyword>
<keyword evidence="1" id="KW-0472">Membrane</keyword>
<dbReference type="Proteomes" id="UP000244810">
    <property type="component" value="Unassembled WGS sequence"/>
</dbReference>
<proteinExistence type="predicted"/>
<dbReference type="RefSeq" id="WP_107750628.1">
    <property type="nucleotide sequence ID" value="NZ_QBKF01000002.1"/>
</dbReference>
<gene>
    <name evidence="2" type="ORF">DDE23_05340</name>
</gene>
<evidence type="ECO:0000313" key="3">
    <source>
        <dbReference type="Proteomes" id="UP000244810"/>
    </source>
</evidence>
<protein>
    <submittedName>
        <fullName evidence="2">Uncharacterized protein</fullName>
    </submittedName>
</protein>
<evidence type="ECO:0000256" key="1">
    <source>
        <dbReference type="SAM" id="Phobius"/>
    </source>
</evidence>
<dbReference type="InterPro" id="IPR045519">
    <property type="entry name" value="DUF6476"/>
</dbReference>
<organism evidence="2 3">
    <name type="scientific">Pararhodobacter aggregans</name>
    <dbReference type="NCBI Taxonomy" id="404875"/>
    <lineage>
        <taxon>Bacteria</taxon>
        <taxon>Pseudomonadati</taxon>
        <taxon>Pseudomonadota</taxon>
        <taxon>Alphaproteobacteria</taxon>
        <taxon>Rhodobacterales</taxon>
        <taxon>Paracoccaceae</taxon>
        <taxon>Pararhodobacter</taxon>
    </lineage>
</organism>
<evidence type="ECO:0000313" key="2">
    <source>
        <dbReference type="EMBL" id="PVE48485.1"/>
    </source>
</evidence>
<accession>A0A2T7UUN5</accession>
<dbReference type="OrthoDB" id="7872651at2"/>
<keyword evidence="3" id="KW-1185">Reference proteome</keyword>
<name>A0A2T7UUN5_9RHOB</name>
<dbReference type="EMBL" id="QDDR01000002">
    <property type="protein sequence ID" value="PVE48485.1"/>
    <property type="molecule type" value="Genomic_DNA"/>
</dbReference>
<sequence length="105" mass="11002">MSSPDKSSDDDTPQLPADLRFLKLLVTTLTAVMILGLLAIVGLLVTRLGARAPLPALPETVELPDGAAPAAVTFARDWLVVVTEAGEILLYRPEGGAPVSRTSLP</sequence>
<dbReference type="Pfam" id="PF20082">
    <property type="entry name" value="DUF6476"/>
    <property type="match status" value="1"/>
</dbReference>